<name>A0A150K8H4_HEYCO</name>
<reference evidence="1 2" key="1">
    <citation type="submission" date="2016-01" db="EMBL/GenBank/DDBJ databases">
        <title>Genome Sequences of Twelve Sporeforming Bacillus Species Isolated from Foods.</title>
        <authorList>
            <person name="Berendsen E.M."/>
            <person name="Wells-Bennik M.H."/>
            <person name="Krawcyk A.O."/>
            <person name="De Jong A."/>
            <person name="Holsappel S."/>
            <person name="Eijlander R.T."/>
            <person name="Kuipers O.P."/>
        </authorList>
    </citation>
    <scope>NUCLEOTIDE SEQUENCE [LARGE SCALE GENOMIC DNA]</scope>
    <source>
        <strain evidence="1 2">B4099</strain>
    </source>
</reference>
<protein>
    <submittedName>
        <fullName evidence="1">Uncharacterized protein</fullName>
    </submittedName>
</protein>
<sequence>MAFSLFGNARRKPFMLKDALAHFIPLMVIVVLKEKFSIKRE</sequence>
<dbReference type="Proteomes" id="UP000075304">
    <property type="component" value="Unassembled WGS sequence"/>
</dbReference>
<dbReference type="AlphaFoldDB" id="A0A150K8H4"/>
<comment type="caution">
    <text evidence="1">The sequence shown here is derived from an EMBL/GenBank/DDBJ whole genome shotgun (WGS) entry which is preliminary data.</text>
</comment>
<dbReference type="EMBL" id="LQYI01000091">
    <property type="protein sequence ID" value="KYC65224.1"/>
    <property type="molecule type" value="Genomic_DNA"/>
</dbReference>
<organism evidence="1 2">
    <name type="scientific">Heyndrickxia coagulans</name>
    <name type="common">Weizmannia coagulans</name>
    <dbReference type="NCBI Taxonomy" id="1398"/>
    <lineage>
        <taxon>Bacteria</taxon>
        <taxon>Bacillati</taxon>
        <taxon>Bacillota</taxon>
        <taxon>Bacilli</taxon>
        <taxon>Bacillales</taxon>
        <taxon>Bacillaceae</taxon>
        <taxon>Heyndrickxia</taxon>
    </lineage>
</organism>
<proteinExistence type="predicted"/>
<evidence type="ECO:0000313" key="1">
    <source>
        <dbReference type="EMBL" id="KYC65224.1"/>
    </source>
</evidence>
<gene>
    <name evidence="1" type="ORF">B4099_0371</name>
</gene>
<evidence type="ECO:0000313" key="2">
    <source>
        <dbReference type="Proteomes" id="UP000075304"/>
    </source>
</evidence>
<dbReference type="PATRIC" id="fig|1398.25.peg.434"/>
<accession>A0A150K8H4</accession>